<feature type="non-terminal residue" evidence="2">
    <location>
        <position position="1"/>
    </location>
</feature>
<name>X6N836_RETFI</name>
<reference evidence="2 3" key="1">
    <citation type="journal article" date="2013" name="Curr. Biol.">
        <title>The Genome of the Foraminiferan Reticulomyxa filosa.</title>
        <authorList>
            <person name="Glockner G."/>
            <person name="Hulsmann N."/>
            <person name="Schleicher M."/>
            <person name="Noegel A.A."/>
            <person name="Eichinger L."/>
            <person name="Gallinger C."/>
            <person name="Pawlowski J."/>
            <person name="Sierra R."/>
            <person name="Euteneuer U."/>
            <person name="Pillet L."/>
            <person name="Moustafa A."/>
            <person name="Platzer M."/>
            <person name="Groth M."/>
            <person name="Szafranski K."/>
            <person name="Schliwa M."/>
        </authorList>
    </citation>
    <scope>NUCLEOTIDE SEQUENCE [LARGE SCALE GENOMIC DNA]</scope>
</reference>
<accession>X6N836</accession>
<evidence type="ECO:0000256" key="1">
    <source>
        <dbReference type="SAM" id="MobiDB-lite"/>
    </source>
</evidence>
<evidence type="ECO:0000313" key="3">
    <source>
        <dbReference type="Proteomes" id="UP000023152"/>
    </source>
</evidence>
<feature type="compositionally biased region" description="Basic and acidic residues" evidence="1">
    <location>
        <begin position="74"/>
        <end position="85"/>
    </location>
</feature>
<evidence type="ECO:0000313" key="2">
    <source>
        <dbReference type="EMBL" id="ETO22226.1"/>
    </source>
</evidence>
<gene>
    <name evidence="2" type="ORF">RFI_14974</name>
</gene>
<protein>
    <submittedName>
        <fullName evidence="2">Uncharacterized protein</fullName>
    </submittedName>
</protein>
<organism evidence="2 3">
    <name type="scientific">Reticulomyxa filosa</name>
    <dbReference type="NCBI Taxonomy" id="46433"/>
    <lineage>
        <taxon>Eukaryota</taxon>
        <taxon>Sar</taxon>
        <taxon>Rhizaria</taxon>
        <taxon>Retaria</taxon>
        <taxon>Foraminifera</taxon>
        <taxon>Monothalamids</taxon>
        <taxon>Reticulomyxidae</taxon>
        <taxon>Reticulomyxa</taxon>
    </lineage>
</organism>
<feature type="region of interest" description="Disordered" evidence="1">
    <location>
        <begin position="74"/>
        <end position="139"/>
    </location>
</feature>
<dbReference type="AlphaFoldDB" id="X6N836"/>
<dbReference type="Proteomes" id="UP000023152">
    <property type="component" value="Unassembled WGS sequence"/>
</dbReference>
<keyword evidence="3" id="KW-1185">Reference proteome</keyword>
<feature type="compositionally biased region" description="Polar residues" evidence="1">
    <location>
        <begin position="115"/>
        <end position="124"/>
    </location>
</feature>
<proteinExistence type="predicted"/>
<dbReference type="EMBL" id="ASPP01010918">
    <property type="protein sequence ID" value="ETO22226.1"/>
    <property type="molecule type" value="Genomic_DNA"/>
</dbReference>
<feature type="region of interest" description="Disordered" evidence="1">
    <location>
        <begin position="200"/>
        <end position="223"/>
    </location>
</feature>
<sequence length="223" mass="24973">FLHDQASNIENGKPVNQMNKVLNGASELETNEEAVRKTAGTVIGTGGRAYGIRSNFEKTIKNDSPLYFHYDVEHPLHGNGDEQKNLHNQHNGNDIEKIDTKGQSLCPSPPKRISMQMQNSNPFTSLSNAPPPSLSSQNNLHRSINMEKPSTRSNRATLSEPTANLHLHYHHHHRDHNNHQQLLSTLQSLPSFPTKRGVLQDTKLSRATTNPKSHNQHDGEKLN</sequence>
<feature type="non-terminal residue" evidence="2">
    <location>
        <position position="223"/>
    </location>
</feature>
<comment type="caution">
    <text evidence="2">The sequence shown here is derived from an EMBL/GenBank/DDBJ whole genome shotgun (WGS) entry which is preliminary data.</text>
</comment>